<dbReference type="PANTHER" id="PTHR22939:SF129">
    <property type="entry name" value="SERINE PROTEASE HTRA2, MITOCHONDRIAL"/>
    <property type="match status" value="1"/>
</dbReference>
<dbReference type="PANTHER" id="PTHR22939">
    <property type="entry name" value="SERINE PROTEASE FAMILY S1C HTRA-RELATED"/>
    <property type="match status" value="1"/>
</dbReference>
<gene>
    <name evidence="2" type="ORF">AOC36_06355</name>
</gene>
<dbReference type="EMBL" id="CP013213">
    <property type="protein sequence ID" value="AMC93620.1"/>
    <property type="molecule type" value="Genomic_DNA"/>
</dbReference>
<feature type="transmembrane region" description="Helical" evidence="1">
    <location>
        <begin position="7"/>
        <end position="25"/>
    </location>
</feature>
<sequence>MSKKRRWILSIIVLFSVFSVLYLKISNDQFDINSVDQTTKLSNIRIVSMITKGNEDFKHISYDSGSSGSIFYKTGNTYYALTAYHVVPENKSNSYIVLTENDKSMREYMNEGGQYMGVDQYYAQFPRLNIVAVDKENDIAIVSFVSSQDLTLLPFASVGPQKGERCVTISNPDGRHGVVSSGKITTNKPQRIHYSNREKDVMAIKHSAHISYGSSGSALLNEDFEIIGVNIGGQKATLFNFELSYFDRGNAVPLEKVVNLVKKSGIINGENH</sequence>
<reference evidence="2 3" key="1">
    <citation type="submission" date="2015-10" db="EMBL/GenBank/DDBJ databases">
        <title>Erysipelothrix larvae sp. LV19 isolated from the larval gut of the rhinoceros beetle, Trypoxylus dichotomus.</title>
        <authorList>
            <person name="Lim S."/>
            <person name="Kim B.-C."/>
        </authorList>
    </citation>
    <scope>NUCLEOTIDE SEQUENCE [LARGE SCALE GENOMIC DNA]</scope>
    <source>
        <strain evidence="2 3">LV19</strain>
    </source>
</reference>
<dbReference type="Pfam" id="PF13365">
    <property type="entry name" value="Trypsin_2"/>
    <property type="match status" value="1"/>
</dbReference>
<dbReference type="OrthoDB" id="2079620at2"/>
<evidence type="ECO:0000313" key="2">
    <source>
        <dbReference type="EMBL" id="AMC93620.1"/>
    </source>
</evidence>
<dbReference type="GO" id="GO:0004252">
    <property type="term" value="F:serine-type endopeptidase activity"/>
    <property type="evidence" value="ECO:0007669"/>
    <property type="project" value="TreeGrafter"/>
</dbReference>
<evidence type="ECO:0000256" key="1">
    <source>
        <dbReference type="SAM" id="Phobius"/>
    </source>
</evidence>
<dbReference type="STRING" id="1514105.AOC36_06355"/>
<protein>
    <recommendedName>
        <fullName evidence="4">Serine protease</fullName>
    </recommendedName>
</protein>
<dbReference type="InterPro" id="IPR009003">
    <property type="entry name" value="Peptidase_S1_PA"/>
</dbReference>
<keyword evidence="3" id="KW-1185">Reference proteome</keyword>
<keyword evidence="1" id="KW-0472">Membrane</keyword>
<proteinExistence type="predicted"/>
<evidence type="ECO:0008006" key="4">
    <source>
        <dbReference type="Google" id="ProtNLM"/>
    </source>
</evidence>
<dbReference type="GO" id="GO:0006508">
    <property type="term" value="P:proteolysis"/>
    <property type="evidence" value="ECO:0007669"/>
    <property type="project" value="TreeGrafter"/>
</dbReference>
<accession>A0A0X8H079</accession>
<dbReference type="Proteomes" id="UP000063781">
    <property type="component" value="Chromosome"/>
</dbReference>
<dbReference type="Gene3D" id="2.40.10.120">
    <property type="match status" value="1"/>
</dbReference>
<dbReference type="SUPFAM" id="SSF50494">
    <property type="entry name" value="Trypsin-like serine proteases"/>
    <property type="match status" value="1"/>
</dbReference>
<organism evidence="2 3">
    <name type="scientific">Erysipelothrix larvae</name>
    <dbReference type="NCBI Taxonomy" id="1514105"/>
    <lineage>
        <taxon>Bacteria</taxon>
        <taxon>Bacillati</taxon>
        <taxon>Bacillota</taxon>
        <taxon>Erysipelotrichia</taxon>
        <taxon>Erysipelotrichales</taxon>
        <taxon>Erysipelotrichaceae</taxon>
        <taxon>Erysipelothrix</taxon>
    </lineage>
</organism>
<keyword evidence="1" id="KW-0812">Transmembrane</keyword>
<dbReference type="AlphaFoldDB" id="A0A0X8H079"/>
<dbReference type="KEGG" id="erl:AOC36_06355"/>
<dbReference type="RefSeq" id="WP_067632564.1">
    <property type="nucleotide sequence ID" value="NZ_CP013213.1"/>
</dbReference>
<evidence type="ECO:0000313" key="3">
    <source>
        <dbReference type="Proteomes" id="UP000063781"/>
    </source>
</evidence>
<name>A0A0X8H079_9FIRM</name>
<keyword evidence="1" id="KW-1133">Transmembrane helix</keyword>